<keyword evidence="1" id="KW-0430">Lectin</keyword>
<dbReference type="InterPro" id="IPR001229">
    <property type="entry name" value="Jacalin-like_lectin_dom"/>
</dbReference>
<feature type="domain" description="Jacalin-type lectin" evidence="2">
    <location>
        <begin position="3"/>
        <end position="121"/>
    </location>
</feature>
<accession>A0A8T2AA09</accession>
<gene>
    <name evidence="3" type="ORF">ISN45_Aa04g029560</name>
</gene>
<dbReference type="Proteomes" id="UP000694240">
    <property type="component" value="Chromosome 9"/>
</dbReference>
<dbReference type="PANTHER" id="PTHR47293:SF70">
    <property type="entry name" value="JACALIN-RELATED LECTIN 24-RELATED"/>
    <property type="match status" value="1"/>
</dbReference>
<sequence>MEMIRAGPVGDTGSKTDTDWDEKGKTMISHIFVSFNSSRIISIQFGYIENGALVMSSKYGGDFKGQSFRVVKLKHNEYVTGLIGCREINSLLSRCEGINSLTFYTNWENTDPFVSLESPSM</sequence>
<keyword evidence="4" id="KW-1185">Reference proteome</keyword>
<dbReference type="Pfam" id="PF01419">
    <property type="entry name" value="Jacalin"/>
    <property type="match status" value="1"/>
</dbReference>
<evidence type="ECO:0000313" key="4">
    <source>
        <dbReference type="Proteomes" id="UP000694240"/>
    </source>
</evidence>
<evidence type="ECO:0000313" key="3">
    <source>
        <dbReference type="EMBL" id="KAG7570353.1"/>
    </source>
</evidence>
<dbReference type="GO" id="GO:0030246">
    <property type="term" value="F:carbohydrate binding"/>
    <property type="evidence" value="ECO:0007669"/>
    <property type="project" value="UniProtKB-KW"/>
</dbReference>
<dbReference type="EMBL" id="JAEFBK010000009">
    <property type="protein sequence ID" value="KAG7570353.1"/>
    <property type="molecule type" value="Genomic_DNA"/>
</dbReference>
<proteinExistence type="predicted"/>
<protein>
    <submittedName>
        <fullName evidence="3">Jacalin-like lectin domain superfamily</fullName>
    </submittedName>
</protein>
<name>A0A8T2AA09_9BRAS</name>
<dbReference type="PROSITE" id="PS51752">
    <property type="entry name" value="JACALIN_LECTIN"/>
    <property type="match status" value="1"/>
</dbReference>
<dbReference type="PANTHER" id="PTHR47293">
    <property type="entry name" value="JACALIN-RELATED LECTIN 3"/>
    <property type="match status" value="1"/>
</dbReference>
<evidence type="ECO:0000256" key="1">
    <source>
        <dbReference type="ARBA" id="ARBA00022734"/>
    </source>
</evidence>
<organism evidence="3 4">
    <name type="scientific">Arabidopsis thaliana x Arabidopsis arenosa</name>
    <dbReference type="NCBI Taxonomy" id="1240361"/>
    <lineage>
        <taxon>Eukaryota</taxon>
        <taxon>Viridiplantae</taxon>
        <taxon>Streptophyta</taxon>
        <taxon>Embryophyta</taxon>
        <taxon>Tracheophyta</taxon>
        <taxon>Spermatophyta</taxon>
        <taxon>Magnoliopsida</taxon>
        <taxon>eudicotyledons</taxon>
        <taxon>Gunneridae</taxon>
        <taxon>Pentapetalae</taxon>
        <taxon>rosids</taxon>
        <taxon>malvids</taxon>
        <taxon>Brassicales</taxon>
        <taxon>Brassicaceae</taxon>
        <taxon>Camelineae</taxon>
        <taxon>Arabidopsis</taxon>
    </lineage>
</organism>
<dbReference type="AlphaFoldDB" id="A0A8T2AA09"/>
<reference evidence="3 4" key="1">
    <citation type="submission" date="2020-12" db="EMBL/GenBank/DDBJ databases">
        <title>Concerted genomic and epigenomic changes stabilize Arabidopsis allopolyploids.</title>
        <authorList>
            <person name="Chen Z."/>
        </authorList>
    </citation>
    <scope>NUCLEOTIDE SEQUENCE [LARGE SCALE GENOMIC DNA]</scope>
    <source>
        <strain evidence="3">Allo738</strain>
        <tissue evidence="3">Leaf</tissue>
    </source>
</reference>
<comment type="caution">
    <text evidence="3">The sequence shown here is derived from an EMBL/GenBank/DDBJ whole genome shotgun (WGS) entry which is preliminary data.</text>
</comment>
<evidence type="ECO:0000259" key="2">
    <source>
        <dbReference type="PROSITE" id="PS51752"/>
    </source>
</evidence>